<evidence type="ECO:0000313" key="2">
    <source>
        <dbReference type="Proteomes" id="UP000606974"/>
    </source>
</evidence>
<organism evidence="1 2">
    <name type="scientific">Endocarpon pusillum</name>
    <dbReference type="NCBI Taxonomy" id="364733"/>
    <lineage>
        <taxon>Eukaryota</taxon>
        <taxon>Fungi</taxon>
        <taxon>Dikarya</taxon>
        <taxon>Ascomycota</taxon>
        <taxon>Pezizomycotina</taxon>
        <taxon>Eurotiomycetes</taxon>
        <taxon>Chaetothyriomycetidae</taxon>
        <taxon>Verrucariales</taxon>
        <taxon>Verrucariaceae</taxon>
        <taxon>Endocarpon</taxon>
    </lineage>
</organism>
<keyword evidence="2" id="KW-1185">Reference proteome</keyword>
<gene>
    <name evidence="1" type="ORF">GJ744_008650</name>
</gene>
<name>A0A8H7AGN1_9EURO</name>
<reference evidence="1" key="1">
    <citation type="submission" date="2020-02" db="EMBL/GenBank/DDBJ databases">
        <authorList>
            <person name="Palmer J.M."/>
        </authorList>
    </citation>
    <scope>NUCLEOTIDE SEQUENCE</scope>
    <source>
        <strain evidence="1">EPUS1.4</strain>
        <tissue evidence="1">Thallus</tissue>
    </source>
</reference>
<dbReference type="AlphaFoldDB" id="A0A8H7AGN1"/>
<comment type="caution">
    <text evidence="1">The sequence shown here is derived from an EMBL/GenBank/DDBJ whole genome shotgun (WGS) entry which is preliminary data.</text>
</comment>
<dbReference type="Proteomes" id="UP000606974">
    <property type="component" value="Unassembled WGS sequence"/>
</dbReference>
<sequence>MDFWSNQEAGESHSGIQSDRSLQVYRIWGLGGPSDHGEICSSRQTFMNVTTPSFAKERNELIT</sequence>
<proteinExistence type="predicted"/>
<protein>
    <submittedName>
        <fullName evidence="1">Uncharacterized protein</fullName>
    </submittedName>
</protein>
<accession>A0A8H7AGN1</accession>
<evidence type="ECO:0000313" key="1">
    <source>
        <dbReference type="EMBL" id="KAF7508773.1"/>
    </source>
</evidence>
<dbReference type="EMBL" id="JAACFV010000049">
    <property type="protein sequence ID" value="KAF7508773.1"/>
    <property type="molecule type" value="Genomic_DNA"/>
</dbReference>